<feature type="transmembrane region" description="Helical" evidence="2">
    <location>
        <begin position="135"/>
        <end position="159"/>
    </location>
</feature>
<dbReference type="Proteomes" id="UP000192223">
    <property type="component" value="Unplaced"/>
</dbReference>
<name>A0A7F5R0Z6_AGRPL</name>
<dbReference type="PROSITE" id="PS50850">
    <property type="entry name" value="MFS"/>
    <property type="match status" value="1"/>
</dbReference>
<feature type="domain" description="Major facilitator superfamily (MFS) profile" evidence="3">
    <location>
        <begin position="1"/>
        <end position="189"/>
    </location>
</feature>
<evidence type="ECO:0000313" key="6">
    <source>
        <dbReference type="RefSeq" id="XP_025831366.1"/>
    </source>
</evidence>
<evidence type="ECO:0000256" key="2">
    <source>
        <dbReference type="SAM" id="Phobius"/>
    </source>
</evidence>
<feature type="transmembrane region" description="Helical" evidence="2">
    <location>
        <begin position="7"/>
        <end position="34"/>
    </location>
</feature>
<gene>
    <name evidence="5 6" type="primary">LOC112904737</name>
</gene>
<dbReference type="Gene3D" id="1.20.1250.20">
    <property type="entry name" value="MFS general substrate transporter like domains"/>
    <property type="match status" value="2"/>
</dbReference>
<feature type="transmembrane region" description="Helical" evidence="2">
    <location>
        <begin position="165"/>
        <end position="184"/>
    </location>
</feature>
<dbReference type="GO" id="GO:0016020">
    <property type="term" value="C:membrane"/>
    <property type="evidence" value="ECO:0007669"/>
    <property type="project" value="UniProtKB-SubCell"/>
</dbReference>
<feature type="transmembrane region" description="Helical" evidence="2">
    <location>
        <begin position="473"/>
        <end position="494"/>
    </location>
</feature>
<protein>
    <submittedName>
        <fullName evidence="5">Monocarboxylate transporter 9-like isoform X1</fullName>
    </submittedName>
    <submittedName>
        <fullName evidence="6">Monocarboxylate transporter 9-like isoform X2</fullName>
    </submittedName>
</protein>
<dbReference type="GO" id="GO:0008028">
    <property type="term" value="F:monocarboxylic acid transmembrane transporter activity"/>
    <property type="evidence" value="ECO:0007669"/>
    <property type="project" value="TreeGrafter"/>
</dbReference>
<keyword evidence="2" id="KW-0472">Membrane</keyword>
<accession>A0A7F5R0Z6</accession>
<keyword evidence="2" id="KW-1133">Transmembrane helix</keyword>
<feature type="transmembrane region" description="Helical" evidence="2">
    <location>
        <begin position="408"/>
        <end position="428"/>
    </location>
</feature>
<dbReference type="KEGG" id="apln:112904737"/>
<sequence>MPPDGGWGWVIVLAMSINNLLTIPMMQIFGFVFGDKLHDIGLSAINISVITNTSQAFGLLLGFINGALLKKLGYRKVAFASAFFIFIGFFTTAFANSFTTFLITYGLIYSTGTGMAKSAYFVALNTFFLKQRSKALALSFTISSLGPILLPQLVPYLLYSYGLKGTALILAAILSHTFVAALLLQPIEKHEKMDPEDDTVNAYHKEIITKSSDVTDIKPSFYDFGSTDDLDIINRSTLSLYTERRPTKRRFSNKMYTSLISFSEDTPDKPVSVDNNIIKLGIEDDLNAKENHLINRKKIFEFFKSASKLFELSLIVDPIFINIIIGISLAMFVDLNFAILTALMLTDFGLEKNQIATFMSVQSSAELIFRFAAPYVGCCLSDSPRILYMICLIFLSISRFLFVWVQGFTLLLVSAVCMGIFRGLRTIYMNLVIPSYVPLEKLPGASGIQLFLNGIMFLVGGPILGFVKDVTGSYRGCVILMNCLMLLGVFMWAIEMMIVKNKKKTVDQT</sequence>
<reference evidence="5 6" key="1">
    <citation type="submission" date="2025-04" db="UniProtKB">
        <authorList>
            <consortium name="RefSeq"/>
        </authorList>
    </citation>
    <scope>IDENTIFICATION</scope>
    <source>
        <tissue evidence="5 6">Entire body</tissue>
    </source>
</reference>
<dbReference type="InterPro" id="IPR050327">
    <property type="entry name" value="Proton-linked_MCT"/>
</dbReference>
<organism evidence="4 5">
    <name type="scientific">Agrilus planipennis</name>
    <name type="common">Emerald ash borer</name>
    <name type="synonym">Agrilus marcopoli</name>
    <dbReference type="NCBI Taxonomy" id="224129"/>
    <lineage>
        <taxon>Eukaryota</taxon>
        <taxon>Metazoa</taxon>
        <taxon>Ecdysozoa</taxon>
        <taxon>Arthropoda</taxon>
        <taxon>Hexapoda</taxon>
        <taxon>Insecta</taxon>
        <taxon>Pterygota</taxon>
        <taxon>Neoptera</taxon>
        <taxon>Endopterygota</taxon>
        <taxon>Coleoptera</taxon>
        <taxon>Polyphaga</taxon>
        <taxon>Elateriformia</taxon>
        <taxon>Buprestoidea</taxon>
        <taxon>Buprestidae</taxon>
        <taxon>Agrilinae</taxon>
        <taxon>Agrilus</taxon>
    </lineage>
</organism>
<dbReference type="RefSeq" id="XP_025831366.1">
    <property type="nucleotide sequence ID" value="XM_025975581.1"/>
</dbReference>
<dbReference type="GeneID" id="112904737"/>
<feature type="transmembrane region" description="Helical" evidence="2">
    <location>
        <begin position="77"/>
        <end position="95"/>
    </location>
</feature>
<dbReference type="SUPFAM" id="SSF103473">
    <property type="entry name" value="MFS general substrate transporter"/>
    <property type="match status" value="1"/>
</dbReference>
<dbReference type="InterPro" id="IPR036259">
    <property type="entry name" value="MFS_trans_sf"/>
</dbReference>
<dbReference type="AlphaFoldDB" id="A0A7F5R0Z6"/>
<dbReference type="InterPro" id="IPR011701">
    <property type="entry name" value="MFS"/>
</dbReference>
<dbReference type="RefSeq" id="XP_025831365.1">
    <property type="nucleotide sequence ID" value="XM_025975580.1"/>
</dbReference>
<dbReference type="PANTHER" id="PTHR11360">
    <property type="entry name" value="MONOCARBOXYLATE TRANSPORTER"/>
    <property type="match status" value="1"/>
</dbReference>
<keyword evidence="2" id="KW-0812">Transmembrane</keyword>
<keyword evidence="4" id="KW-1185">Reference proteome</keyword>
<dbReference type="PANTHER" id="PTHR11360:SF237">
    <property type="entry name" value="MONOCARBOXYLATE TRANSPORTER 12-B-LIKE PROTEIN"/>
    <property type="match status" value="1"/>
</dbReference>
<dbReference type="InterPro" id="IPR020846">
    <property type="entry name" value="MFS_dom"/>
</dbReference>
<evidence type="ECO:0000313" key="4">
    <source>
        <dbReference type="Proteomes" id="UP000192223"/>
    </source>
</evidence>
<feature type="transmembrane region" description="Helical" evidence="2">
    <location>
        <begin position="101"/>
        <end position="123"/>
    </location>
</feature>
<feature type="transmembrane region" description="Helical" evidence="2">
    <location>
        <begin position="319"/>
        <end position="343"/>
    </location>
</feature>
<feature type="transmembrane region" description="Helical" evidence="2">
    <location>
        <begin position="448"/>
        <end position="467"/>
    </location>
</feature>
<comment type="subcellular location">
    <subcellularLocation>
        <location evidence="1">Membrane</location>
        <topology evidence="1">Multi-pass membrane protein</topology>
    </subcellularLocation>
</comment>
<feature type="transmembrane region" description="Helical" evidence="2">
    <location>
        <begin position="40"/>
        <end position="65"/>
    </location>
</feature>
<evidence type="ECO:0000256" key="1">
    <source>
        <dbReference type="ARBA" id="ARBA00004141"/>
    </source>
</evidence>
<dbReference type="OrthoDB" id="410267at2759"/>
<evidence type="ECO:0000313" key="5">
    <source>
        <dbReference type="RefSeq" id="XP_025831365.1"/>
    </source>
</evidence>
<evidence type="ECO:0000259" key="3">
    <source>
        <dbReference type="PROSITE" id="PS50850"/>
    </source>
</evidence>
<dbReference type="Pfam" id="PF07690">
    <property type="entry name" value="MFS_1"/>
    <property type="match status" value="2"/>
</dbReference>
<proteinExistence type="predicted"/>